<gene>
    <name evidence="1" type="ORF">EKG39_07330</name>
</gene>
<dbReference type="OrthoDB" id="6263650at2"/>
<dbReference type="RefSeq" id="WP_126505081.1">
    <property type="nucleotide sequence ID" value="NZ_RXNV01000002.1"/>
</dbReference>
<evidence type="ECO:0000313" key="2">
    <source>
        <dbReference type="Proteomes" id="UP000282060"/>
    </source>
</evidence>
<comment type="caution">
    <text evidence="1">The sequence shown here is derived from an EMBL/GenBank/DDBJ whole genome shotgun (WGS) entry which is preliminary data.</text>
</comment>
<dbReference type="Proteomes" id="UP000282060">
    <property type="component" value="Unassembled WGS sequence"/>
</dbReference>
<keyword evidence="2" id="KW-1185">Reference proteome</keyword>
<name>A0A3S0LEJ0_9GAMM</name>
<organism evidence="1 2">
    <name type="scientific">Shewanella atlantica</name>
    <dbReference type="NCBI Taxonomy" id="271099"/>
    <lineage>
        <taxon>Bacteria</taxon>
        <taxon>Pseudomonadati</taxon>
        <taxon>Pseudomonadota</taxon>
        <taxon>Gammaproteobacteria</taxon>
        <taxon>Alteromonadales</taxon>
        <taxon>Shewanellaceae</taxon>
        <taxon>Shewanella</taxon>
    </lineage>
</organism>
<reference evidence="1 2" key="1">
    <citation type="submission" date="2018-12" db="EMBL/GenBank/DDBJ databases">
        <authorList>
            <person name="Yu L."/>
        </authorList>
    </citation>
    <scope>NUCLEOTIDE SEQUENCE [LARGE SCALE GENOMIC DNA]</scope>
    <source>
        <strain evidence="1 2">HAW-EB5</strain>
    </source>
</reference>
<proteinExistence type="predicted"/>
<accession>A0A3S0LEJ0</accession>
<dbReference type="SUPFAM" id="SSF110296">
    <property type="entry name" value="Oligoxyloglucan reducing end-specific cellobiohydrolase"/>
    <property type="match status" value="1"/>
</dbReference>
<sequence>MIINQTIVNGMCVLNKTGAFFSLISAGGVVRIKLTLNGSTVLDSKMWVGMSLDQAMPFDEIEIFGDDGAVEFWAGQVSMTQARATIAGANAVRTSNVFLTGGAQQLTASDVTRSALRVRPSSEMYVGGAGIDGTGWRVAANEVSEIPVAGAVFGFVPPVLIDYSATVYSGAEVGYWDASVRDDARKRYVFVSPDESVRLCSNGNALKLYKGGAWANHPYFALSTGNFYLLPDGKNALYLVHEKNEFLTFYKSTDYGLTFTRLVNAVDGNALGLASTDRSVSNRPAFIAGNIITVSYTAYWVTLNVETGAINFGQWAEYKSYNGAWLTDSVGVFSKAGFYAGYSGYIRYTEDGGATFINKLIDVDNQTLRIDPTGQYMIVRNSNRYWLSDDYGQTWVDSGEGWPYGKDVSYAGVGSWLLVENGVLYAIYLRDGVAERVTVNTEHGGTDDYQQCDLFVTPSGKVITGASDTLSGDAVAYQLATTGDLAPVKVEVMELLS</sequence>
<protein>
    <submittedName>
        <fullName evidence="1">Uncharacterized protein</fullName>
    </submittedName>
</protein>
<evidence type="ECO:0000313" key="1">
    <source>
        <dbReference type="EMBL" id="RTR33527.1"/>
    </source>
</evidence>
<dbReference type="EMBL" id="RXNV01000002">
    <property type="protein sequence ID" value="RTR33527.1"/>
    <property type="molecule type" value="Genomic_DNA"/>
</dbReference>
<dbReference type="AlphaFoldDB" id="A0A3S0LEJ0"/>